<comment type="caution">
    <text evidence="1">The sequence shown here is derived from an EMBL/GenBank/DDBJ whole genome shotgun (WGS) entry which is preliminary data.</text>
</comment>
<evidence type="ECO:0000313" key="1">
    <source>
        <dbReference type="EMBL" id="KAG5386170.1"/>
    </source>
</evidence>
<protein>
    <submittedName>
        <fullName evidence="1">Uncharacterized protein</fullName>
    </submittedName>
</protein>
<proteinExistence type="predicted"/>
<dbReference type="EMBL" id="JADBGQ010000008">
    <property type="protein sequence ID" value="KAG5386170.1"/>
    <property type="molecule type" value="Genomic_DNA"/>
</dbReference>
<evidence type="ECO:0000313" key="2">
    <source>
        <dbReference type="Proteomes" id="UP000823674"/>
    </source>
</evidence>
<accession>A0ABQ7LKN3</accession>
<reference evidence="1 2" key="1">
    <citation type="submission" date="2021-03" db="EMBL/GenBank/DDBJ databases">
        <authorList>
            <person name="King G.J."/>
            <person name="Bancroft I."/>
            <person name="Baten A."/>
            <person name="Bloomfield J."/>
            <person name="Borpatragohain P."/>
            <person name="He Z."/>
            <person name="Irish N."/>
            <person name="Irwin J."/>
            <person name="Liu K."/>
            <person name="Mauleon R.P."/>
            <person name="Moore J."/>
            <person name="Morris R."/>
            <person name="Ostergaard L."/>
            <person name="Wang B."/>
            <person name="Wells R."/>
        </authorList>
    </citation>
    <scope>NUCLEOTIDE SEQUENCE [LARGE SCALE GENOMIC DNA]</scope>
    <source>
        <strain evidence="1">R-o-18</strain>
        <tissue evidence="1">Leaf</tissue>
    </source>
</reference>
<keyword evidence="2" id="KW-1185">Reference proteome</keyword>
<gene>
    <name evidence="1" type="primary">A09g517230.1_BraROA</name>
    <name evidence="1" type="ORF">IGI04_037640</name>
</gene>
<sequence>MGSYGLGQRTQGDVMGLIFGQPISEEEQLDGSHPKRCKRGSLCLFPLTGCACSPKTRVPGTENGTKFLRKSSAKIIPERKRERDRRLEKRTVCGGACLAGVF</sequence>
<name>A0ABQ7LKN3_BRACM</name>
<dbReference type="Proteomes" id="UP000823674">
    <property type="component" value="Chromosome A09"/>
</dbReference>
<organism evidence="1 2">
    <name type="scientific">Brassica rapa subsp. trilocularis</name>
    <dbReference type="NCBI Taxonomy" id="1813537"/>
    <lineage>
        <taxon>Eukaryota</taxon>
        <taxon>Viridiplantae</taxon>
        <taxon>Streptophyta</taxon>
        <taxon>Embryophyta</taxon>
        <taxon>Tracheophyta</taxon>
        <taxon>Spermatophyta</taxon>
        <taxon>Magnoliopsida</taxon>
        <taxon>eudicotyledons</taxon>
        <taxon>Gunneridae</taxon>
        <taxon>Pentapetalae</taxon>
        <taxon>rosids</taxon>
        <taxon>malvids</taxon>
        <taxon>Brassicales</taxon>
        <taxon>Brassicaceae</taxon>
        <taxon>Brassiceae</taxon>
        <taxon>Brassica</taxon>
    </lineage>
</organism>